<evidence type="ECO:0000313" key="2">
    <source>
        <dbReference type="EMBL" id="SPT99260.1"/>
    </source>
</evidence>
<protein>
    <submittedName>
        <fullName evidence="2">Uncharacterized protein</fullName>
    </submittedName>
</protein>
<dbReference type="AlphaFoldDB" id="A0A2X0Y9Y4"/>
<evidence type="ECO:0000313" key="3">
    <source>
        <dbReference type="Proteomes" id="UP000251431"/>
    </source>
</evidence>
<accession>A0A2X0Y9Y4</accession>
<dbReference type="Proteomes" id="UP000251431">
    <property type="component" value="Unassembled WGS sequence"/>
</dbReference>
<reference evidence="2 3" key="1">
    <citation type="submission" date="2018-06" db="EMBL/GenBank/DDBJ databases">
        <authorList>
            <consortium name="Pathogen Informatics"/>
            <person name="Doyle S."/>
        </authorList>
    </citation>
    <scope>NUCLEOTIDE SEQUENCE [LARGE SCALE GENOMIC DNA]</scope>
    <source>
        <strain evidence="2 3">NCTC7582</strain>
    </source>
</reference>
<name>A0A2X0Y9Y4_9BACI</name>
<sequence>MFYVYINEDRTCTVYMVEEYIPESLKDGIIEYPTIPQGEGILKAHEDGTLYIETIEPEPDPDPNTETPIKPEPTETLEERITRLESIIEQNNLITVDAVLGVYEELVALREEIAASKGTTDNA</sequence>
<gene>
    <name evidence="2" type="ORF">NCTC7582_02147</name>
</gene>
<evidence type="ECO:0000256" key="1">
    <source>
        <dbReference type="SAM" id="MobiDB-lite"/>
    </source>
</evidence>
<feature type="region of interest" description="Disordered" evidence="1">
    <location>
        <begin position="54"/>
        <end position="74"/>
    </location>
</feature>
<proteinExistence type="predicted"/>
<dbReference type="EMBL" id="UAQE01000001">
    <property type="protein sequence ID" value="SPT99260.1"/>
    <property type="molecule type" value="Genomic_DNA"/>
</dbReference>
<organism evidence="2 3">
    <name type="scientific">Lysinibacillus capsici</name>
    <dbReference type="NCBI Taxonomy" id="2115968"/>
    <lineage>
        <taxon>Bacteria</taxon>
        <taxon>Bacillati</taxon>
        <taxon>Bacillota</taxon>
        <taxon>Bacilli</taxon>
        <taxon>Bacillales</taxon>
        <taxon>Bacillaceae</taxon>
        <taxon>Lysinibacillus</taxon>
    </lineage>
</organism>
<dbReference type="RefSeq" id="WP_112117277.1">
    <property type="nucleotide sequence ID" value="NZ_UAQE01000001.1"/>
</dbReference>